<dbReference type="Proteomes" id="UP001422759">
    <property type="component" value="Unassembled WGS sequence"/>
</dbReference>
<dbReference type="RefSeq" id="WP_344463250.1">
    <property type="nucleotide sequence ID" value="NZ_BAAANT010000009.1"/>
</dbReference>
<feature type="compositionally biased region" description="Low complexity" evidence="1">
    <location>
        <begin position="90"/>
        <end position="100"/>
    </location>
</feature>
<dbReference type="PROSITE" id="PS00134">
    <property type="entry name" value="TRYPSIN_HIS"/>
    <property type="match status" value="1"/>
</dbReference>
<keyword evidence="4" id="KW-1185">Reference proteome</keyword>
<organism evidence="3 4">
    <name type="scientific">Kitasatospora kazusensis</name>
    <dbReference type="NCBI Taxonomy" id="407974"/>
    <lineage>
        <taxon>Bacteria</taxon>
        <taxon>Bacillati</taxon>
        <taxon>Actinomycetota</taxon>
        <taxon>Actinomycetes</taxon>
        <taxon>Kitasatosporales</taxon>
        <taxon>Streptomycetaceae</taxon>
        <taxon>Kitasatospora</taxon>
    </lineage>
</organism>
<gene>
    <name evidence="3" type="ORF">GCM10009760_21080</name>
</gene>
<dbReference type="InterPro" id="IPR018114">
    <property type="entry name" value="TRYPSIN_HIS"/>
</dbReference>
<keyword evidence="2" id="KW-0732">Signal</keyword>
<evidence type="ECO:0000313" key="3">
    <source>
        <dbReference type="EMBL" id="GAA2139170.1"/>
    </source>
</evidence>
<dbReference type="Pfam" id="PF13365">
    <property type="entry name" value="Trypsin_2"/>
    <property type="match status" value="1"/>
</dbReference>
<accession>A0ABN2ZAE0</accession>
<dbReference type="Gene3D" id="2.40.10.10">
    <property type="entry name" value="Trypsin-like serine proteases"/>
    <property type="match status" value="2"/>
</dbReference>
<sequence>MTDQQRPPRRPRLRGRSVALIAAVLALAGGTTTLAAQATAYNVHPAAQAPAQAAAHAAAPAAAPKAAPTAPATRSATPSAAPTPAPTPAVTPVAAAAPSSTPTPSPSATPSATPTATPSPTPAAQPSVKAVSLGTTGTAPADADSAKVGALFSGSVAVGNHFCTASVVDSPGRDLLLTAGHCLSSPGSAVFAPGYRNGSAPYGTWKVTQVFATTGWSQNGDTDQDFAFLTVAPLNGKQIEDVVGANQLGLDASFTAQVRLYGYPASSDLPLLCTNATTKFSSYQREIACPAYSGGTSGGPFVSTDTGQVIGIIGGYQQGGDTDDISYSAYFDQTIANLYATAISHTG</sequence>
<dbReference type="InterPro" id="IPR043504">
    <property type="entry name" value="Peptidase_S1_PA_chymotrypsin"/>
</dbReference>
<feature type="chain" id="PRO_5046414680" description="Serine protease" evidence="2">
    <location>
        <begin position="36"/>
        <end position="347"/>
    </location>
</feature>
<evidence type="ECO:0000256" key="2">
    <source>
        <dbReference type="SAM" id="SignalP"/>
    </source>
</evidence>
<comment type="caution">
    <text evidence="3">The sequence shown here is derived from an EMBL/GenBank/DDBJ whole genome shotgun (WGS) entry which is preliminary data.</text>
</comment>
<feature type="region of interest" description="Disordered" evidence="1">
    <location>
        <begin position="60"/>
        <end position="140"/>
    </location>
</feature>
<reference evidence="3 4" key="1">
    <citation type="journal article" date="2019" name="Int. J. Syst. Evol. Microbiol.">
        <title>The Global Catalogue of Microorganisms (GCM) 10K type strain sequencing project: providing services to taxonomists for standard genome sequencing and annotation.</title>
        <authorList>
            <consortium name="The Broad Institute Genomics Platform"/>
            <consortium name="The Broad Institute Genome Sequencing Center for Infectious Disease"/>
            <person name="Wu L."/>
            <person name="Ma J."/>
        </authorList>
    </citation>
    <scope>NUCLEOTIDE SEQUENCE [LARGE SCALE GENOMIC DNA]</scope>
    <source>
        <strain evidence="3 4">JCM 14560</strain>
    </source>
</reference>
<evidence type="ECO:0008006" key="5">
    <source>
        <dbReference type="Google" id="ProtNLM"/>
    </source>
</evidence>
<evidence type="ECO:0000313" key="4">
    <source>
        <dbReference type="Proteomes" id="UP001422759"/>
    </source>
</evidence>
<proteinExistence type="predicted"/>
<evidence type="ECO:0000256" key="1">
    <source>
        <dbReference type="SAM" id="MobiDB-lite"/>
    </source>
</evidence>
<protein>
    <recommendedName>
        <fullName evidence="5">Serine protease</fullName>
    </recommendedName>
</protein>
<dbReference type="EMBL" id="BAAANT010000009">
    <property type="protein sequence ID" value="GAA2139170.1"/>
    <property type="molecule type" value="Genomic_DNA"/>
</dbReference>
<feature type="signal peptide" evidence="2">
    <location>
        <begin position="1"/>
        <end position="35"/>
    </location>
</feature>
<dbReference type="InterPro" id="IPR009003">
    <property type="entry name" value="Peptidase_S1_PA"/>
</dbReference>
<feature type="compositionally biased region" description="Low complexity" evidence="1">
    <location>
        <begin position="60"/>
        <end position="80"/>
    </location>
</feature>
<name>A0ABN2ZAE0_9ACTN</name>
<dbReference type="SUPFAM" id="SSF50494">
    <property type="entry name" value="Trypsin-like serine proteases"/>
    <property type="match status" value="1"/>
</dbReference>